<evidence type="ECO:0000313" key="2">
    <source>
        <dbReference type="EMBL" id="MFC5471828.1"/>
    </source>
</evidence>
<sequence length="191" mass="21691">MNKIKMLNRISIDGYFASRNEATFGMDWFIHDPEVDQAAHAMGGKMNTLILGGTTFRGFERYWMSVLHDADAPHHLKEIAKELNDMTKIVFSRTIKQSEWENTHFYSGNLIEDVQRVKRDSDSDILLLGSGSIVQQLAEKDLIDEYIFIVSPVVAGEGKPLFQHVKQFALAPVEARTFESGNVVLHYAMNK</sequence>
<keyword evidence="3" id="KW-1185">Reference proteome</keyword>
<dbReference type="PANTHER" id="PTHR38011:SF11">
    <property type="entry name" value="2,5-DIAMINO-6-RIBOSYLAMINO-4(3H)-PYRIMIDINONE 5'-PHOSPHATE REDUCTASE"/>
    <property type="match status" value="1"/>
</dbReference>
<comment type="caution">
    <text evidence="2">The sequence shown here is derived from an EMBL/GenBank/DDBJ whole genome shotgun (WGS) entry which is preliminary data.</text>
</comment>
<evidence type="ECO:0000259" key="1">
    <source>
        <dbReference type="Pfam" id="PF01872"/>
    </source>
</evidence>
<dbReference type="Pfam" id="PF01872">
    <property type="entry name" value="RibD_C"/>
    <property type="match status" value="1"/>
</dbReference>
<proteinExistence type="predicted"/>
<dbReference type="InterPro" id="IPR002734">
    <property type="entry name" value="RibDG_C"/>
</dbReference>
<name>A0ABW0M1E7_9BACL</name>
<gene>
    <name evidence="2" type="ORF">ACFPPD_24430</name>
</gene>
<protein>
    <submittedName>
        <fullName evidence="2">Dihydrofolate reductase family protein</fullName>
    </submittedName>
</protein>
<dbReference type="EMBL" id="JBHSMH010000111">
    <property type="protein sequence ID" value="MFC5471828.1"/>
    <property type="molecule type" value="Genomic_DNA"/>
</dbReference>
<reference evidence="3" key="1">
    <citation type="journal article" date="2019" name="Int. J. Syst. Evol. Microbiol.">
        <title>The Global Catalogue of Microorganisms (GCM) 10K type strain sequencing project: providing services to taxonomists for standard genome sequencing and annotation.</title>
        <authorList>
            <consortium name="The Broad Institute Genomics Platform"/>
            <consortium name="The Broad Institute Genome Sequencing Center for Infectious Disease"/>
            <person name="Wu L."/>
            <person name="Ma J."/>
        </authorList>
    </citation>
    <scope>NUCLEOTIDE SEQUENCE [LARGE SCALE GENOMIC DNA]</scope>
    <source>
        <strain evidence="3">CCUG 57113</strain>
    </source>
</reference>
<dbReference type="InterPro" id="IPR024072">
    <property type="entry name" value="DHFR-like_dom_sf"/>
</dbReference>
<dbReference type="Proteomes" id="UP001596105">
    <property type="component" value="Unassembled WGS sequence"/>
</dbReference>
<dbReference type="Gene3D" id="3.40.430.10">
    <property type="entry name" value="Dihydrofolate Reductase, subunit A"/>
    <property type="match status" value="1"/>
</dbReference>
<dbReference type="PANTHER" id="PTHR38011">
    <property type="entry name" value="DIHYDROFOLATE REDUCTASE FAMILY PROTEIN (AFU_ORTHOLOGUE AFUA_8G06820)"/>
    <property type="match status" value="1"/>
</dbReference>
<organism evidence="2 3">
    <name type="scientific">Cohnella suwonensis</name>
    <dbReference type="NCBI Taxonomy" id="696072"/>
    <lineage>
        <taxon>Bacteria</taxon>
        <taxon>Bacillati</taxon>
        <taxon>Bacillota</taxon>
        <taxon>Bacilli</taxon>
        <taxon>Bacillales</taxon>
        <taxon>Paenibacillaceae</taxon>
        <taxon>Cohnella</taxon>
    </lineage>
</organism>
<feature type="domain" description="Bacterial bifunctional deaminase-reductase C-terminal" evidence="1">
    <location>
        <begin position="8"/>
        <end position="183"/>
    </location>
</feature>
<accession>A0ABW0M1E7</accession>
<evidence type="ECO:0000313" key="3">
    <source>
        <dbReference type="Proteomes" id="UP001596105"/>
    </source>
</evidence>
<dbReference type="InterPro" id="IPR050765">
    <property type="entry name" value="Riboflavin_Biosynth_HTPR"/>
</dbReference>
<dbReference type="RefSeq" id="WP_209744264.1">
    <property type="nucleotide sequence ID" value="NZ_JBHSMH010000111.1"/>
</dbReference>
<dbReference type="SUPFAM" id="SSF53597">
    <property type="entry name" value="Dihydrofolate reductase-like"/>
    <property type="match status" value="1"/>
</dbReference>